<dbReference type="PANTHER" id="PTHR45690:SF8">
    <property type="entry name" value="NACHT, LRR AND PYD DOMAINS-CONTAINING PROTEIN 8"/>
    <property type="match status" value="1"/>
</dbReference>
<evidence type="ECO:0000256" key="4">
    <source>
        <dbReference type="ARBA" id="ARBA00022741"/>
    </source>
</evidence>
<keyword evidence="2" id="KW-0433">Leucine-rich repeat</keyword>
<dbReference type="GeneTree" id="ENSGT00940000163909"/>
<evidence type="ECO:0000256" key="5">
    <source>
        <dbReference type="ARBA" id="ARBA00022840"/>
    </source>
</evidence>
<dbReference type="STRING" id="9986.ENSOCUP00000014512"/>
<comment type="similarity">
    <text evidence="1">Belongs to the NLRP family.</text>
</comment>
<dbReference type="SUPFAM" id="SSF52047">
    <property type="entry name" value="RNI-like"/>
    <property type="match status" value="1"/>
</dbReference>
<dbReference type="InterPro" id="IPR041075">
    <property type="entry name" value="NOD1/2_WH"/>
</dbReference>
<keyword evidence="4" id="KW-0547">Nucleotide-binding</keyword>
<dbReference type="InterPro" id="IPR050637">
    <property type="entry name" value="NLRP_innate_immun_reg"/>
</dbReference>
<dbReference type="Gene3D" id="3.40.50.300">
    <property type="entry name" value="P-loop containing nucleotide triphosphate hydrolases"/>
    <property type="match status" value="1"/>
</dbReference>
<accession>G1TCK3</accession>
<reference evidence="8" key="3">
    <citation type="submission" date="2025-09" db="UniProtKB">
        <authorList>
            <consortium name="Ensembl"/>
        </authorList>
    </citation>
    <scope>IDENTIFICATION</scope>
    <source>
        <strain evidence="8">Thorbecke</strain>
    </source>
</reference>
<dbReference type="AlphaFoldDB" id="G1TCK3"/>
<dbReference type="Pfam" id="PF17776">
    <property type="entry name" value="NLRC4_HD2"/>
    <property type="match status" value="1"/>
</dbReference>
<dbReference type="eggNOG" id="ENOG502RSHR">
    <property type="taxonomic scope" value="Eukaryota"/>
</dbReference>
<dbReference type="PROSITE" id="PS50837">
    <property type="entry name" value="NACHT"/>
    <property type="match status" value="1"/>
</dbReference>
<reference evidence="8" key="2">
    <citation type="submission" date="2025-08" db="UniProtKB">
        <authorList>
            <consortium name="Ensembl"/>
        </authorList>
    </citation>
    <scope>IDENTIFICATION</scope>
    <source>
        <strain evidence="8">Thorbecke</strain>
    </source>
</reference>
<dbReference type="Pfam" id="PF13516">
    <property type="entry name" value="LRR_6"/>
    <property type="match status" value="3"/>
</dbReference>
<evidence type="ECO:0000313" key="9">
    <source>
        <dbReference type="Proteomes" id="UP000001811"/>
    </source>
</evidence>
<dbReference type="SMART" id="SM00368">
    <property type="entry name" value="LRR_RI"/>
    <property type="match status" value="7"/>
</dbReference>
<dbReference type="InParanoid" id="G1TCK3"/>
<dbReference type="CDD" id="cd08320">
    <property type="entry name" value="Pyrin_NALPs"/>
    <property type="match status" value="1"/>
</dbReference>
<dbReference type="Pfam" id="PF17779">
    <property type="entry name" value="WHD_NOD2"/>
    <property type="match status" value="1"/>
</dbReference>
<dbReference type="Ensembl" id="ENSOCUT00000016889.3">
    <property type="protein sequence ID" value="ENSOCUP00000014512.3"/>
    <property type="gene ID" value="ENSOCUG00000016891.3"/>
</dbReference>
<protein>
    <submittedName>
        <fullName evidence="8">NLR family pyrin domain containing 8</fullName>
    </submittedName>
</protein>
<dbReference type="Pfam" id="PF02758">
    <property type="entry name" value="PYRIN"/>
    <property type="match status" value="1"/>
</dbReference>
<evidence type="ECO:0000256" key="2">
    <source>
        <dbReference type="ARBA" id="ARBA00022614"/>
    </source>
</evidence>
<dbReference type="PaxDb" id="9986-ENSOCUP00000014512"/>
<keyword evidence="3" id="KW-0677">Repeat</keyword>
<dbReference type="Proteomes" id="UP000001811">
    <property type="component" value="Unplaced"/>
</dbReference>
<dbReference type="PROSITE" id="PS50824">
    <property type="entry name" value="DAPIN"/>
    <property type="match status" value="1"/>
</dbReference>
<dbReference type="GO" id="GO:0005737">
    <property type="term" value="C:cytoplasm"/>
    <property type="evidence" value="ECO:0007669"/>
    <property type="project" value="TreeGrafter"/>
</dbReference>
<dbReference type="Pfam" id="PF05729">
    <property type="entry name" value="NACHT"/>
    <property type="match status" value="1"/>
</dbReference>
<dbReference type="InterPro" id="IPR004020">
    <property type="entry name" value="DAPIN"/>
</dbReference>
<evidence type="ECO:0000256" key="3">
    <source>
        <dbReference type="ARBA" id="ARBA00022737"/>
    </source>
</evidence>
<dbReference type="InterPro" id="IPR041267">
    <property type="entry name" value="NLRP_HD2"/>
</dbReference>
<evidence type="ECO:0000259" key="7">
    <source>
        <dbReference type="PROSITE" id="PS50837"/>
    </source>
</evidence>
<evidence type="ECO:0000259" key="6">
    <source>
        <dbReference type="PROSITE" id="PS50824"/>
    </source>
</evidence>
<evidence type="ECO:0000313" key="8">
    <source>
        <dbReference type="Ensembl" id="ENSOCUP00000014512.3"/>
    </source>
</evidence>
<dbReference type="GO" id="GO:0050727">
    <property type="term" value="P:regulation of inflammatory response"/>
    <property type="evidence" value="ECO:0007669"/>
    <property type="project" value="TreeGrafter"/>
</dbReference>
<dbReference type="InterPro" id="IPR001611">
    <property type="entry name" value="Leu-rich_rpt"/>
</dbReference>
<dbReference type="InterPro" id="IPR011029">
    <property type="entry name" value="DEATH-like_dom_sf"/>
</dbReference>
<keyword evidence="9" id="KW-1185">Reference proteome</keyword>
<sequence length="1007" mass="113919">MSDAIPGPSALSSSVVYASFLPFWITSCCSASPYEKGLMLYLLYLSKEELRQFKQLLVRQFSISAQPAGEQLEAASWAELAHFLTQYFPGRQAWDVTHNLFAKMNQQNMCFLVQKELNALLPTLVSSEEVLLKLEKEEVDQLREYKLRVLRKFFPEWDRIAWPGNRVDFFYQEVHKHKTFLPCLFLPRKPQGRPAKTIIIDGAPGVGKTTLARKLMVAWARNQFYVHKGWFVFYFQCQEVLASEQSCSELIARQWPGCQALVSKILSKPDQLLLLFDGFEKLTRPLFVRQRELSADWSRKLPGAVLLSSLLNKTMLPEASVLLTMRMNSWWVVRPLLKSPFFVTLRGFTMMEKIRYLRTYFGNTEEGERAVDFARRNTILFSLCRVPALCWMVGSCLRQQMQAGVDLAEACPNATAVVALYVSSLFPFRAEPLPGRTHLEHLEGLCHLAALGMWSMKWVFGKEDLEEAKVDELDVSSFLGADILQEVEGEEPRYTFAFAVFQEFLAALFHVLYFPGRPTPFHLLGHGDIQYLIASPGGSRSHLAHMGMFLFGLFNVSCAAMVRRVFHCELSWGNKRKVLQTVSLLLEGDLPALCCGVPQLFYCLTEVREEDYVSQALSGYRKAVLKMQSNKDVQLSAFCLKRCRRLQEVELTLMVNFSQVWWPGPGDSLHAAEIQESDMQYQWWQDICSVLTTNEGLALLTLTKSILEAPLVKVLAAALRHPQCKLQKLSLRHLGPSVLHEDLFCVLVENRHLSCLEIQYTEVGTEAMRDLCAALRHPQCALQCLRLEYCMAAPEDWIDLAKGLQNDIHLGTLLLKRNPLESFMANYVSASRLERLSLETCNLTGLACERLASSLQQSKMLSHLSLADNPLGDEGVKPIWKALEQLACPLQRLVLRKCALTSACCQDVASVLCQSQTLRSLDLSFNSLMDKGVTLLCEALKNPDCSLQVLELEQCLFTLVCCSAMSSMLLSNPSLRYLDLSKNNIGLLGILTLVGAFPSQRQRDKVL</sequence>
<dbReference type="SUPFAM" id="SSF47986">
    <property type="entry name" value="DEATH domain"/>
    <property type="match status" value="1"/>
</dbReference>
<dbReference type="InterPro" id="IPR007111">
    <property type="entry name" value="NACHT_NTPase"/>
</dbReference>
<feature type="domain" description="NACHT" evidence="7">
    <location>
        <begin position="196"/>
        <end position="326"/>
    </location>
</feature>
<dbReference type="PANTHER" id="PTHR45690">
    <property type="entry name" value="NACHT, LRR AND PYD DOMAINS-CONTAINING PROTEIN 12"/>
    <property type="match status" value="1"/>
</dbReference>
<dbReference type="HOGENOM" id="CLU_002274_2_1_1"/>
<dbReference type="InterPro" id="IPR032675">
    <property type="entry name" value="LRR_dom_sf"/>
</dbReference>
<dbReference type="SUPFAM" id="SSF52540">
    <property type="entry name" value="P-loop containing nucleoside triphosphate hydrolases"/>
    <property type="match status" value="1"/>
</dbReference>
<proteinExistence type="inferred from homology"/>
<gene>
    <name evidence="8" type="primary">NLRP8</name>
</gene>
<name>G1TCK3_RABIT</name>
<keyword evidence="5" id="KW-0067">ATP-binding</keyword>
<dbReference type="InterPro" id="IPR027417">
    <property type="entry name" value="P-loop_NTPase"/>
</dbReference>
<dbReference type="SMART" id="SM01289">
    <property type="entry name" value="PYRIN"/>
    <property type="match status" value="1"/>
</dbReference>
<reference evidence="8 9" key="1">
    <citation type="journal article" date="2011" name="Nature">
        <title>A high-resolution map of human evolutionary constraint using 29 mammals.</title>
        <authorList>
            <person name="Lindblad-Toh K."/>
            <person name="Garber M."/>
            <person name="Zuk O."/>
            <person name="Lin M.F."/>
            <person name="Parker B.J."/>
            <person name="Washietl S."/>
            <person name="Kheradpour P."/>
            <person name="Ernst J."/>
            <person name="Jordan G."/>
            <person name="Mauceli E."/>
            <person name="Ward L.D."/>
            <person name="Lowe C.B."/>
            <person name="Holloway A.K."/>
            <person name="Clamp M."/>
            <person name="Gnerre S."/>
            <person name="Alfoldi J."/>
            <person name="Beal K."/>
            <person name="Chang J."/>
            <person name="Clawson H."/>
            <person name="Cuff J."/>
            <person name="Di Palma F."/>
            <person name="Fitzgerald S."/>
            <person name="Flicek P."/>
            <person name="Guttman M."/>
            <person name="Hubisz M.J."/>
            <person name="Jaffe D.B."/>
            <person name="Jungreis I."/>
            <person name="Kent W.J."/>
            <person name="Kostka D."/>
            <person name="Lara M."/>
            <person name="Martins A.L."/>
            <person name="Massingham T."/>
            <person name="Moltke I."/>
            <person name="Raney B.J."/>
            <person name="Rasmussen M.D."/>
            <person name="Robinson J."/>
            <person name="Stark A."/>
            <person name="Vilella A.J."/>
            <person name="Wen J."/>
            <person name="Xie X."/>
            <person name="Zody M.C."/>
            <person name="Baldwin J."/>
            <person name="Bloom T."/>
            <person name="Chin C.W."/>
            <person name="Heiman D."/>
            <person name="Nicol R."/>
            <person name="Nusbaum C."/>
            <person name="Young S."/>
            <person name="Wilkinson J."/>
            <person name="Worley K.C."/>
            <person name="Kovar C.L."/>
            <person name="Muzny D.M."/>
            <person name="Gibbs R.A."/>
            <person name="Cree A."/>
            <person name="Dihn H.H."/>
            <person name="Fowler G."/>
            <person name="Jhangiani S."/>
            <person name="Joshi V."/>
            <person name="Lee S."/>
            <person name="Lewis L.R."/>
            <person name="Nazareth L.V."/>
            <person name="Okwuonu G."/>
            <person name="Santibanez J."/>
            <person name="Warren W.C."/>
            <person name="Mardis E.R."/>
            <person name="Weinstock G.M."/>
            <person name="Wilson R.K."/>
            <person name="Delehaunty K."/>
            <person name="Dooling D."/>
            <person name="Fronik C."/>
            <person name="Fulton L."/>
            <person name="Fulton B."/>
            <person name="Graves T."/>
            <person name="Minx P."/>
            <person name="Sodergren E."/>
            <person name="Birney E."/>
            <person name="Margulies E.H."/>
            <person name="Herrero J."/>
            <person name="Green E.D."/>
            <person name="Haussler D."/>
            <person name="Siepel A."/>
            <person name="Goldman N."/>
            <person name="Pollard K.S."/>
            <person name="Pedersen J.S."/>
            <person name="Lander E.S."/>
            <person name="Kellis M."/>
        </authorList>
    </citation>
    <scope>NUCLEOTIDE SEQUENCE [LARGE SCALE GENOMIC DNA]</scope>
    <source>
        <strain evidence="9">Thorbecke</strain>
    </source>
</reference>
<organism evidence="8 9">
    <name type="scientific">Oryctolagus cuniculus</name>
    <name type="common">Rabbit</name>
    <dbReference type="NCBI Taxonomy" id="9986"/>
    <lineage>
        <taxon>Eukaryota</taxon>
        <taxon>Metazoa</taxon>
        <taxon>Chordata</taxon>
        <taxon>Craniata</taxon>
        <taxon>Vertebrata</taxon>
        <taxon>Euteleostomi</taxon>
        <taxon>Mammalia</taxon>
        <taxon>Eutheria</taxon>
        <taxon>Euarchontoglires</taxon>
        <taxon>Glires</taxon>
        <taxon>Lagomorpha</taxon>
        <taxon>Leporidae</taxon>
        <taxon>Oryctolagus</taxon>
    </lineage>
</organism>
<dbReference type="Gene3D" id="3.80.10.10">
    <property type="entry name" value="Ribonuclease Inhibitor"/>
    <property type="match status" value="1"/>
</dbReference>
<dbReference type="GO" id="GO:0005524">
    <property type="term" value="F:ATP binding"/>
    <property type="evidence" value="ECO:0007669"/>
    <property type="project" value="UniProtKB-KW"/>
</dbReference>
<feature type="domain" description="Pyrin" evidence="6">
    <location>
        <begin position="25"/>
        <end position="119"/>
    </location>
</feature>
<evidence type="ECO:0000256" key="1">
    <source>
        <dbReference type="ARBA" id="ARBA00008665"/>
    </source>
</evidence>
<dbReference type="Gene3D" id="1.10.533.10">
    <property type="entry name" value="Death Domain, Fas"/>
    <property type="match status" value="1"/>
</dbReference>